<keyword evidence="6 14" id="KW-1133">Transmembrane helix</keyword>
<dbReference type="GO" id="GO:0031490">
    <property type="term" value="F:chromatin DNA binding"/>
    <property type="evidence" value="ECO:0007669"/>
    <property type="project" value="TreeGrafter"/>
</dbReference>
<dbReference type="InterPro" id="IPR019080">
    <property type="entry name" value="YqaJ_viral_recombinase"/>
</dbReference>
<comment type="subunit">
    <text evidence="11">Interacts (via N-terminus) with LMNA isoform C (via C-terminus) (in vitro). Interacts (via LEM domain) with BANF1. Interacts (via C-terminus) with CHMP7. Interacts (via N-terminus) with tubulin; the interaction causes microtubule bundling and stabilization (in vitro).</text>
</comment>
<feature type="transmembrane region" description="Helical" evidence="14">
    <location>
        <begin position="319"/>
        <end position="340"/>
    </location>
</feature>
<keyword evidence="7" id="KW-0007">Acetylation</keyword>
<evidence type="ECO:0000256" key="9">
    <source>
        <dbReference type="ARBA" id="ARBA00023212"/>
    </source>
</evidence>
<feature type="compositionally biased region" description="Polar residues" evidence="13">
    <location>
        <begin position="184"/>
        <end position="211"/>
    </location>
</feature>
<dbReference type="Pfam" id="PF20700">
    <property type="entry name" value="Mutator"/>
    <property type="match status" value="1"/>
</dbReference>
<keyword evidence="3" id="KW-0963">Cytoplasm</keyword>
<evidence type="ECO:0000256" key="12">
    <source>
        <dbReference type="ARBA" id="ARBA00069076"/>
    </source>
</evidence>
<dbReference type="InterPro" id="IPR018996">
    <property type="entry name" value="Man1/Src1-like_C"/>
</dbReference>
<evidence type="ECO:0000256" key="11">
    <source>
        <dbReference type="ARBA" id="ARBA00063442"/>
    </source>
</evidence>
<keyword evidence="10" id="KW-0539">Nucleus</keyword>
<feature type="compositionally biased region" description="Polar residues" evidence="13">
    <location>
        <begin position="154"/>
        <end position="174"/>
    </location>
</feature>
<dbReference type="OrthoDB" id="118234at2759"/>
<sequence>MVLDVEKLSDAELRTKLLEFGFPVMPITGTTRKVMAKKLKMLLENKNKIGSEGGRRSLGRYSSEEESDTEVKVTKKKDNRRITMGAGTLMQPPAVSPKIKKANRFVETPEPEFTVSPVKRDIRTTTSVSTRSQKIVSSTSDDFDTGSDSESDINYLSSKVASDGRGSTSKSSAPSGLYSPPKTLESSYSSTRNISFNTNTSPSRHSTYNSPSLASEYASDRLNQIRSRLSLNSPTYEKSYSAVNQEKVETPFLSNFTKRLSNLSSQRNDYDYKNDIIKEQDVNGSSSYARSQLSSYRTRGREPTYDYRANRNNILKNNFVSFAVLAGAALFFVLLAIMYMGMRSDTSVISSDYIVPQCIINDPTSKKFVNCVPEENVSTALHLLNVIKPELHKRALAHKCFDPTIKPQMTESEIINFCLTNFAIKDHVQIKKDLNNLLIMTFNNPEWGLSVAQTEDNNGAVTEKDLPKNMEQVIFNLETKLTSLVILNPSLPWKCTFFKSFYLVTNSLIFIVIVFGCLYLINLGYKYYKHHAQKEKDEVSFMVEKIVDILQMHANDEQNDNYLVINHIRDMILPVGDRQKKAVTWAKAVKFINENESRIRTEVQEVKGEPFEVWRWIGHTSVSLSGDISEFKYRPGRRIVDPQYLIEETLKFPHRFLRLCKNTDVAIKNEIKEGFVSIFILECKKCKVKQSICSEELESDYLSVNLAFVAGILSLGLSLYTLNELCSSLRIPGVTAEDFSRYVDEIYQIYNDPVSDSEKSSSFQTPAKTSTPIRRTEDVYGLKKNAFLKQLERLPGDVEKMTRNQVNNPVWFEERRKRLTASNFGRICKLLDTTNRKKVVESLLHDTFKGNIYTKWGTDNEPCARSNFEKLLNVVVKDCGLFVHPDYPFLAASPDGLIEPDGLVEIKCPYKAKEVAPDEGIESGLIKYAKLEKGALKLNKEDKYYYQVQGQLFVTGRTYCYFVIWTPKGLLYEKILRDEQLWNKMLPKLEEFYFDHLLPALLKE</sequence>
<dbReference type="SUPFAM" id="SSF63451">
    <property type="entry name" value="LEM domain"/>
    <property type="match status" value="1"/>
</dbReference>
<reference evidence="16" key="1">
    <citation type="submission" date="2022-01" db="EMBL/GenBank/DDBJ databases">
        <authorList>
            <person name="King R."/>
        </authorList>
    </citation>
    <scope>NUCLEOTIDE SEQUENCE</scope>
</reference>
<evidence type="ECO:0000313" key="16">
    <source>
        <dbReference type="EMBL" id="CAH1141268.1"/>
    </source>
</evidence>
<dbReference type="Pfam" id="PF09588">
    <property type="entry name" value="YqaJ"/>
    <property type="match status" value="1"/>
</dbReference>
<dbReference type="Gene3D" id="1.10.10.1180">
    <property type="entry name" value="MAN1, winged-helix domain"/>
    <property type="match status" value="1"/>
</dbReference>
<evidence type="ECO:0000259" key="15">
    <source>
        <dbReference type="PROSITE" id="PS50954"/>
    </source>
</evidence>
<dbReference type="InterPro" id="IPR052277">
    <property type="entry name" value="INM_ESCRT-Associated"/>
</dbReference>
<dbReference type="Gene3D" id="1.10.720.40">
    <property type="match status" value="1"/>
</dbReference>
<dbReference type="PANTHER" id="PTHR13428">
    <property type="entry name" value="INNER NUCLEAR MEMBRANE PROTEIN MAN1 LEM DOMAIN CONTAINING PROTEIN"/>
    <property type="match status" value="1"/>
</dbReference>
<evidence type="ECO:0000256" key="5">
    <source>
        <dbReference type="ARBA" id="ARBA00022692"/>
    </source>
</evidence>
<dbReference type="CDD" id="cd12934">
    <property type="entry name" value="LEM"/>
    <property type="match status" value="1"/>
</dbReference>
<evidence type="ECO:0000256" key="7">
    <source>
        <dbReference type="ARBA" id="ARBA00022990"/>
    </source>
</evidence>
<name>A0A9P0GNQ4_PHYSR</name>
<dbReference type="Proteomes" id="UP001153712">
    <property type="component" value="Chromosome 1"/>
</dbReference>
<evidence type="ECO:0000256" key="4">
    <source>
        <dbReference type="ARBA" id="ARBA00022553"/>
    </source>
</evidence>
<evidence type="ECO:0000256" key="2">
    <source>
        <dbReference type="ARBA" id="ARBA00004473"/>
    </source>
</evidence>
<dbReference type="GO" id="GO:0006998">
    <property type="term" value="P:nuclear envelope organization"/>
    <property type="evidence" value="ECO:0007669"/>
    <property type="project" value="TreeGrafter"/>
</dbReference>
<dbReference type="InterPro" id="IPR011335">
    <property type="entry name" value="Restrct_endonuc-II-like"/>
</dbReference>
<feature type="region of interest" description="Disordered" evidence="13">
    <location>
        <begin position="124"/>
        <end position="211"/>
    </location>
</feature>
<organism evidence="16 17">
    <name type="scientific">Phyllotreta striolata</name>
    <name type="common">Striped flea beetle</name>
    <name type="synonym">Crioceris striolata</name>
    <dbReference type="NCBI Taxonomy" id="444603"/>
    <lineage>
        <taxon>Eukaryota</taxon>
        <taxon>Metazoa</taxon>
        <taxon>Ecdysozoa</taxon>
        <taxon>Arthropoda</taxon>
        <taxon>Hexapoda</taxon>
        <taxon>Insecta</taxon>
        <taxon>Pterygota</taxon>
        <taxon>Neoptera</taxon>
        <taxon>Endopterygota</taxon>
        <taxon>Coleoptera</taxon>
        <taxon>Polyphaga</taxon>
        <taxon>Cucujiformia</taxon>
        <taxon>Chrysomeloidea</taxon>
        <taxon>Chrysomelidae</taxon>
        <taxon>Galerucinae</taxon>
        <taxon>Alticini</taxon>
        <taxon>Phyllotreta</taxon>
    </lineage>
</organism>
<evidence type="ECO:0000256" key="10">
    <source>
        <dbReference type="ARBA" id="ARBA00023242"/>
    </source>
</evidence>
<evidence type="ECO:0000256" key="3">
    <source>
        <dbReference type="ARBA" id="ARBA00022490"/>
    </source>
</evidence>
<dbReference type="GO" id="GO:0005637">
    <property type="term" value="C:nuclear inner membrane"/>
    <property type="evidence" value="ECO:0007669"/>
    <property type="project" value="UniProtKB-SubCell"/>
</dbReference>
<feature type="domain" description="LEM" evidence="15">
    <location>
        <begin position="2"/>
        <end position="46"/>
    </location>
</feature>
<feature type="transmembrane region" description="Helical" evidence="14">
    <location>
        <begin position="501"/>
        <end position="521"/>
    </location>
</feature>
<dbReference type="GO" id="GO:0005819">
    <property type="term" value="C:spindle"/>
    <property type="evidence" value="ECO:0007669"/>
    <property type="project" value="UniProtKB-SubCell"/>
</dbReference>
<keyword evidence="8 14" id="KW-0472">Membrane</keyword>
<dbReference type="FunFam" id="1.10.10.1180:FF:000002">
    <property type="entry name" value="LEM domain-containing protein 2"/>
    <property type="match status" value="1"/>
</dbReference>
<keyword evidence="4" id="KW-0597">Phosphoprotein</keyword>
<dbReference type="GO" id="GO:0030514">
    <property type="term" value="P:negative regulation of BMP signaling pathway"/>
    <property type="evidence" value="ECO:0007669"/>
    <property type="project" value="TreeGrafter"/>
</dbReference>
<dbReference type="InterPro" id="IPR011015">
    <property type="entry name" value="LEM/LEM-like_dom_sf"/>
</dbReference>
<comment type="subcellular location">
    <subcellularLocation>
        <location evidence="1">Cytoplasm</location>
        <location evidence="1">Cytoskeleton</location>
        <location evidence="1">Spindle</location>
    </subcellularLocation>
    <subcellularLocation>
        <location evidence="2">Nucleus inner membrane</location>
        <topology evidence="2">Multi-pass membrane protein</topology>
    </subcellularLocation>
</comment>
<feature type="region of interest" description="Disordered" evidence="13">
    <location>
        <begin position="49"/>
        <end position="78"/>
    </location>
</feature>
<evidence type="ECO:0000256" key="13">
    <source>
        <dbReference type="SAM" id="MobiDB-lite"/>
    </source>
</evidence>
<evidence type="ECO:0000256" key="1">
    <source>
        <dbReference type="ARBA" id="ARBA00004186"/>
    </source>
</evidence>
<dbReference type="Pfam" id="PF03020">
    <property type="entry name" value="LEM"/>
    <property type="match status" value="1"/>
</dbReference>
<dbReference type="InterPro" id="IPR011604">
    <property type="entry name" value="PDDEXK-like_dom_sf"/>
</dbReference>
<protein>
    <recommendedName>
        <fullName evidence="12">LEM domain-containing protein 2</fullName>
    </recommendedName>
</protein>
<dbReference type="Pfam" id="PF09402">
    <property type="entry name" value="MSC"/>
    <property type="match status" value="1"/>
</dbReference>
<dbReference type="InterPro" id="IPR041885">
    <property type="entry name" value="MAN1_winged_helix_dom"/>
</dbReference>
<proteinExistence type="predicted"/>
<dbReference type="PANTHER" id="PTHR13428:SF12">
    <property type="entry name" value="INNER NUCLEAR MEMBRANE PROTEIN MAN1"/>
    <property type="match status" value="1"/>
</dbReference>
<keyword evidence="5 14" id="KW-0812">Transmembrane</keyword>
<dbReference type="SUPFAM" id="SSF52980">
    <property type="entry name" value="Restriction endonuclease-like"/>
    <property type="match status" value="1"/>
</dbReference>
<feature type="transmembrane region" description="Helical" evidence="14">
    <location>
        <begin position="701"/>
        <end position="722"/>
    </location>
</feature>
<evidence type="ECO:0000256" key="14">
    <source>
        <dbReference type="SAM" id="Phobius"/>
    </source>
</evidence>
<dbReference type="SMART" id="SM00540">
    <property type="entry name" value="LEM"/>
    <property type="match status" value="1"/>
</dbReference>
<dbReference type="AlphaFoldDB" id="A0A9P0GNQ4"/>
<accession>A0A9P0GNQ4</accession>
<feature type="compositionally biased region" description="Polar residues" evidence="13">
    <location>
        <begin position="124"/>
        <end position="136"/>
    </location>
</feature>
<keyword evidence="17" id="KW-1185">Reference proteome</keyword>
<dbReference type="CDD" id="cd22343">
    <property type="entry name" value="PDDEXK_lambda_exonuclease-like"/>
    <property type="match status" value="1"/>
</dbReference>
<evidence type="ECO:0000256" key="6">
    <source>
        <dbReference type="ARBA" id="ARBA00022989"/>
    </source>
</evidence>
<evidence type="ECO:0000256" key="8">
    <source>
        <dbReference type="ARBA" id="ARBA00023136"/>
    </source>
</evidence>
<dbReference type="EMBL" id="OU900094">
    <property type="protein sequence ID" value="CAH1141268.1"/>
    <property type="molecule type" value="Genomic_DNA"/>
</dbReference>
<dbReference type="FunFam" id="1.10.720.40:FF:000001">
    <property type="entry name" value="LEM domain containing 2, isoform CRA_a"/>
    <property type="match status" value="1"/>
</dbReference>
<dbReference type="Gene3D" id="3.90.320.10">
    <property type="match status" value="1"/>
</dbReference>
<feature type="compositionally biased region" description="Acidic residues" evidence="13">
    <location>
        <begin position="141"/>
        <end position="151"/>
    </location>
</feature>
<keyword evidence="9" id="KW-0206">Cytoskeleton</keyword>
<evidence type="ECO:0000313" key="17">
    <source>
        <dbReference type="Proteomes" id="UP001153712"/>
    </source>
</evidence>
<dbReference type="InterPro" id="IPR049012">
    <property type="entry name" value="Mutator_transp_dom"/>
</dbReference>
<dbReference type="PROSITE" id="PS50954">
    <property type="entry name" value="LEM"/>
    <property type="match status" value="1"/>
</dbReference>
<dbReference type="GO" id="GO:0006281">
    <property type="term" value="P:DNA repair"/>
    <property type="evidence" value="ECO:0007669"/>
    <property type="project" value="UniProtKB-ARBA"/>
</dbReference>
<dbReference type="InterPro" id="IPR003887">
    <property type="entry name" value="LEM_dom"/>
</dbReference>
<gene>
    <name evidence="16" type="ORF">PHYEVI_LOCUS910</name>
</gene>